<dbReference type="Gene3D" id="3.90.1300.10">
    <property type="entry name" value="Amidase signature (AS) domain"/>
    <property type="match status" value="1"/>
</dbReference>
<evidence type="ECO:0000256" key="2">
    <source>
        <dbReference type="SAM" id="MobiDB-lite"/>
    </source>
</evidence>
<accession>U4TXY0</accession>
<evidence type="ECO:0000313" key="4">
    <source>
        <dbReference type="EMBL" id="ERL84833.1"/>
    </source>
</evidence>
<dbReference type="PANTHER" id="PTHR43372:SF2">
    <property type="entry name" value="IP13792P"/>
    <property type="match status" value="1"/>
</dbReference>
<organism evidence="4 5">
    <name type="scientific">Dendroctonus ponderosae</name>
    <name type="common">Mountain pine beetle</name>
    <dbReference type="NCBI Taxonomy" id="77166"/>
    <lineage>
        <taxon>Eukaryota</taxon>
        <taxon>Metazoa</taxon>
        <taxon>Ecdysozoa</taxon>
        <taxon>Arthropoda</taxon>
        <taxon>Hexapoda</taxon>
        <taxon>Insecta</taxon>
        <taxon>Pterygota</taxon>
        <taxon>Neoptera</taxon>
        <taxon>Endopterygota</taxon>
        <taxon>Coleoptera</taxon>
        <taxon>Polyphaga</taxon>
        <taxon>Cucujiformia</taxon>
        <taxon>Curculionidae</taxon>
        <taxon>Scolytinae</taxon>
        <taxon>Dendroctonus</taxon>
    </lineage>
</organism>
<dbReference type="EMBL" id="KB631626">
    <property type="protein sequence ID" value="ERL84833.1"/>
    <property type="molecule type" value="Genomic_DNA"/>
</dbReference>
<dbReference type="PANTHER" id="PTHR43372">
    <property type="entry name" value="FATTY-ACID AMIDE HYDROLASE"/>
    <property type="match status" value="1"/>
</dbReference>
<dbReference type="InterPro" id="IPR036928">
    <property type="entry name" value="AS_sf"/>
</dbReference>
<evidence type="ECO:0000259" key="3">
    <source>
        <dbReference type="Pfam" id="PF01425"/>
    </source>
</evidence>
<dbReference type="InterPro" id="IPR020556">
    <property type="entry name" value="Amidase_CS"/>
</dbReference>
<name>U4TXY0_DENPD</name>
<protein>
    <recommendedName>
        <fullName evidence="3">Amidase domain-containing protein</fullName>
    </recommendedName>
</protein>
<dbReference type="Proteomes" id="UP000030742">
    <property type="component" value="Unassembled WGS sequence"/>
</dbReference>
<dbReference type="GO" id="GO:0012505">
    <property type="term" value="C:endomembrane system"/>
    <property type="evidence" value="ECO:0007669"/>
    <property type="project" value="TreeGrafter"/>
</dbReference>
<sequence length="345" mass="37839">MSLETTNKLIGTTKNPHDTTRTCGGSSGGEASLLAAGASVIGIGSDVAGSLRLPAHYCGIWGHKPTPGTVSSTGHYPSCNQYEEWTRAFTVGPMVRYATDLKTFLRVIAKPEQVEKLDLDGKVDLKKIKIYYSEHEDYYWRTPNQHCRNAVNKVVDHLRNVCGSEPQKIDAHFSQNVPDLSAIDLLSIEGIEDCFDGNGNGALTELMKYATFRSQHTFMLIMCGVLRKTLINSPQKSRDKVKNIVNKVRKAFDSMLGEDDILIVPSFPTEAQKHGDVLRSIICIGYLSIFNLLGYPVTNCPVGVTSDGLPVGVQIVSRPYGDKITLTLAEELEASFGGWIEPSDI</sequence>
<feature type="compositionally biased region" description="Polar residues" evidence="2">
    <location>
        <begin position="1"/>
        <end position="14"/>
    </location>
</feature>
<feature type="domain" description="Amidase" evidence="3">
    <location>
        <begin position="1"/>
        <end position="325"/>
    </location>
</feature>
<dbReference type="AlphaFoldDB" id="U4TXY0"/>
<gene>
    <name evidence="4" type="ORF">D910_02257</name>
</gene>
<proteinExistence type="inferred from homology"/>
<dbReference type="PROSITE" id="PS00571">
    <property type="entry name" value="AMIDASES"/>
    <property type="match status" value="1"/>
</dbReference>
<comment type="similarity">
    <text evidence="1">Belongs to the amidase family.</text>
</comment>
<feature type="region of interest" description="Disordered" evidence="2">
    <location>
        <begin position="1"/>
        <end position="26"/>
    </location>
</feature>
<dbReference type="STRING" id="77166.U4TXY0"/>
<dbReference type="Pfam" id="PF01425">
    <property type="entry name" value="Amidase"/>
    <property type="match status" value="1"/>
</dbReference>
<dbReference type="SUPFAM" id="SSF75304">
    <property type="entry name" value="Amidase signature (AS) enzymes"/>
    <property type="match status" value="1"/>
</dbReference>
<dbReference type="OrthoDB" id="6428749at2759"/>
<dbReference type="InterPro" id="IPR052739">
    <property type="entry name" value="FAAH2"/>
</dbReference>
<evidence type="ECO:0000313" key="5">
    <source>
        <dbReference type="Proteomes" id="UP000030742"/>
    </source>
</evidence>
<evidence type="ECO:0000256" key="1">
    <source>
        <dbReference type="ARBA" id="ARBA00009199"/>
    </source>
</evidence>
<reference evidence="4 5" key="1">
    <citation type="journal article" date="2013" name="Genome Biol.">
        <title>Draft genome of the mountain pine beetle, Dendroctonus ponderosae Hopkins, a major forest pest.</title>
        <authorList>
            <person name="Keeling C.I."/>
            <person name="Yuen M.M."/>
            <person name="Liao N.Y."/>
            <person name="Docking T.R."/>
            <person name="Chan S.K."/>
            <person name="Taylor G.A."/>
            <person name="Palmquist D.L."/>
            <person name="Jackman S.D."/>
            <person name="Nguyen A."/>
            <person name="Li M."/>
            <person name="Henderson H."/>
            <person name="Janes J.K."/>
            <person name="Zhao Y."/>
            <person name="Pandoh P."/>
            <person name="Moore R."/>
            <person name="Sperling F.A."/>
            <person name="Huber D.P."/>
            <person name="Birol I."/>
            <person name="Jones S.J."/>
            <person name="Bohlmann J."/>
        </authorList>
    </citation>
    <scope>NUCLEOTIDE SEQUENCE</scope>
</reference>
<dbReference type="InterPro" id="IPR023631">
    <property type="entry name" value="Amidase_dom"/>
</dbReference>